<keyword evidence="4" id="KW-0597">Phosphoprotein</keyword>
<dbReference type="InterPro" id="IPR000792">
    <property type="entry name" value="Tscrpt_reg_LuxR_C"/>
</dbReference>
<dbReference type="InterPro" id="IPR016032">
    <property type="entry name" value="Sig_transdc_resp-reg_C-effctor"/>
</dbReference>
<reference evidence="7 8" key="1">
    <citation type="submission" date="2018-01" db="EMBL/GenBank/DDBJ databases">
        <title>Genomic Sequence of Chromobacterium MWU13-2610 from wild cranberry bogs within the Cape Cod National Seashore.</title>
        <authorList>
            <person name="O'Hara-Hanley K."/>
            <person name="Soby S."/>
            <person name="Harrison A."/>
        </authorList>
    </citation>
    <scope>NUCLEOTIDE SEQUENCE [LARGE SCALE GENOMIC DNA]</scope>
    <source>
        <strain evidence="7 8">MWU13-2610</strain>
    </source>
</reference>
<dbReference type="SUPFAM" id="SSF46894">
    <property type="entry name" value="C-terminal effector domain of the bipartite response regulators"/>
    <property type="match status" value="1"/>
</dbReference>
<dbReference type="InterPro" id="IPR001789">
    <property type="entry name" value="Sig_transdc_resp-reg_receiver"/>
</dbReference>
<comment type="caution">
    <text evidence="7">The sequence shown here is derived from an EMBL/GenBank/DDBJ whole genome shotgun (WGS) entry which is preliminary data.</text>
</comment>
<proteinExistence type="predicted"/>
<evidence type="ECO:0000313" key="8">
    <source>
        <dbReference type="Proteomes" id="UP000236416"/>
    </source>
</evidence>
<dbReference type="Gene3D" id="1.10.10.10">
    <property type="entry name" value="Winged helix-like DNA-binding domain superfamily/Winged helix DNA-binding domain"/>
    <property type="match status" value="1"/>
</dbReference>
<keyword evidence="1" id="KW-0805">Transcription regulation</keyword>
<dbReference type="Pfam" id="PF00072">
    <property type="entry name" value="Response_reg"/>
    <property type="match status" value="1"/>
</dbReference>
<evidence type="ECO:0000313" key="7">
    <source>
        <dbReference type="EMBL" id="POA98882.1"/>
    </source>
</evidence>
<dbReference type="CDD" id="cd06170">
    <property type="entry name" value="LuxR_C_like"/>
    <property type="match status" value="1"/>
</dbReference>
<dbReference type="Pfam" id="PF00196">
    <property type="entry name" value="GerE"/>
    <property type="match status" value="1"/>
</dbReference>
<dbReference type="InterPro" id="IPR036388">
    <property type="entry name" value="WH-like_DNA-bd_sf"/>
</dbReference>
<dbReference type="PANTHER" id="PTHR44688">
    <property type="entry name" value="DNA-BINDING TRANSCRIPTIONAL ACTIVATOR DEVR_DOSR"/>
    <property type="match status" value="1"/>
</dbReference>
<keyword evidence="2 7" id="KW-0238">DNA-binding</keyword>
<dbReference type="AlphaFoldDB" id="A0A2K4MPF1"/>
<sequence>MMNDDFVAVIDDDDALREMLCLMLDSIKIPVIGYPDGRSFMEDARRHQCACVVLDMRMPGMSGLDLQRQIRSETLDMPVIFMTAHADIRVVVDAMRDGAVEFLQKPIQEQELLDCVQQCLQTLPQRKQKVREKEVFQARLANLTPREKQVLDEIASGMSSKQIADKLGVTLNTAEQYRSSVLKKMRASSTAKLLSSMELWQHKTAGKRE</sequence>
<evidence type="ECO:0000256" key="3">
    <source>
        <dbReference type="ARBA" id="ARBA00023163"/>
    </source>
</evidence>
<evidence type="ECO:0000256" key="4">
    <source>
        <dbReference type="PROSITE-ProRule" id="PRU00169"/>
    </source>
</evidence>
<protein>
    <submittedName>
        <fullName evidence="7">DNA-binding response regulator</fullName>
    </submittedName>
</protein>
<dbReference type="PROSITE" id="PS50110">
    <property type="entry name" value="RESPONSE_REGULATORY"/>
    <property type="match status" value="1"/>
</dbReference>
<dbReference type="GO" id="GO:0000160">
    <property type="term" value="P:phosphorelay signal transduction system"/>
    <property type="evidence" value="ECO:0007669"/>
    <property type="project" value="InterPro"/>
</dbReference>
<evidence type="ECO:0000256" key="2">
    <source>
        <dbReference type="ARBA" id="ARBA00023125"/>
    </source>
</evidence>
<dbReference type="Gene3D" id="3.40.50.2300">
    <property type="match status" value="1"/>
</dbReference>
<dbReference type="Proteomes" id="UP000236416">
    <property type="component" value="Unassembled WGS sequence"/>
</dbReference>
<dbReference type="GO" id="GO:0006355">
    <property type="term" value="P:regulation of DNA-templated transcription"/>
    <property type="evidence" value="ECO:0007669"/>
    <property type="project" value="InterPro"/>
</dbReference>
<dbReference type="SMART" id="SM00448">
    <property type="entry name" value="REC"/>
    <property type="match status" value="1"/>
</dbReference>
<evidence type="ECO:0000259" key="5">
    <source>
        <dbReference type="PROSITE" id="PS50043"/>
    </source>
</evidence>
<accession>A0A2K4MPF1</accession>
<dbReference type="SUPFAM" id="SSF52172">
    <property type="entry name" value="CheY-like"/>
    <property type="match status" value="1"/>
</dbReference>
<dbReference type="SMART" id="SM00421">
    <property type="entry name" value="HTH_LUXR"/>
    <property type="match status" value="1"/>
</dbReference>
<dbReference type="PANTHER" id="PTHR44688:SF16">
    <property type="entry name" value="DNA-BINDING TRANSCRIPTIONAL ACTIVATOR DEVR_DOSR"/>
    <property type="match status" value="1"/>
</dbReference>
<evidence type="ECO:0000259" key="6">
    <source>
        <dbReference type="PROSITE" id="PS50110"/>
    </source>
</evidence>
<dbReference type="PROSITE" id="PS50043">
    <property type="entry name" value="HTH_LUXR_2"/>
    <property type="match status" value="1"/>
</dbReference>
<evidence type="ECO:0000256" key="1">
    <source>
        <dbReference type="ARBA" id="ARBA00023015"/>
    </source>
</evidence>
<gene>
    <name evidence="7" type="ORF">C2134_09455</name>
</gene>
<feature type="domain" description="Response regulatory" evidence="6">
    <location>
        <begin position="6"/>
        <end position="120"/>
    </location>
</feature>
<organism evidence="7 8">
    <name type="scientific">Chromobacterium sinusclupearum</name>
    <dbReference type="NCBI Taxonomy" id="2077146"/>
    <lineage>
        <taxon>Bacteria</taxon>
        <taxon>Pseudomonadati</taxon>
        <taxon>Pseudomonadota</taxon>
        <taxon>Betaproteobacteria</taxon>
        <taxon>Neisseriales</taxon>
        <taxon>Chromobacteriaceae</taxon>
        <taxon>Chromobacterium</taxon>
    </lineage>
</organism>
<dbReference type="EMBL" id="PPTF01000032">
    <property type="protein sequence ID" value="POA98882.1"/>
    <property type="molecule type" value="Genomic_DNA"/>
</dbReference>
<dbReference type="GO" id="GO:0003677">
    <property type="term" value="F:DNA binding"/>
    <property type="evidence" value="ECO:0007669"/>
    <property type="project" value="UniProtKB-KW"/>
</dbReference>
<dbReference type="RefSeq" id="WP_103319523.1">
    <property type="nucleotide sequence ID" value="NZ_PPTF01000032.1"/>
</dbReference>
<name>A0A2K4MPF1_9NEIS</name>
<feature type="domain" description="HTH luxR-type" evidence="5">
    <location>
        <begin position="136"/>
        <end position="201"/>
    </location>
</feature>
<keyword evidence="8" id="KW-1185">Reference proteome</keyword>
<dbReference type="InterPro" id="IPR011006">
    <property type="entry name" value="CheY-like_superfamily"/>
</dbReference>
<dbReference type="PRINTS" id="PR00038">
    <property type="entry name" value="HTHLUXR"/>
</dbReference>
<keyword evidence="3" id="KW-0804">Transcription</keyword>
<feature type="modified residue" description="4-aspartylphosphate" evidence="4">
    <location>
        <position position="55"/>
    </location>
</feature>